<dbReference type="SUPFAM" id="SSF81321">
    <property type="entry name" value="Family A G protein-coupled receptor-like"/>
    <property type="match status" value="1"/>
</dbReference>
<feature type="transmembrane region" description="Helical" evidence="2">
    <location>
        <begin position="296"/>
        <end position="315"/>
    </location>
</feature>
<dbReference type="PANTHER" id="PTHR46561">
    <property type="entry name" value="SERPENTINE RECEPTOR, CLASS AB (CLASS A-LIKE)-RELATED"/>
    <property type="match status" value="1"/>
</dbReference>
<dbReference type="GO" id="GO:0016020">
    <property type="term" value="C:membrane"/>
    <property type="evidence" value="ECO:0007669"/>
    <property type="project" value="InterPro"/>
</dbReference>
<organism evidence="3 4">
    <name type="scientific">Romanomermis culicivorax</name>
    <name type="common">Nematode worm</name>
    <dbReference type="NCBI Taxonomy" id="13658"/>
    <lineage>
        <taxon>Eukaryota</taxon>
        <taxon>Metazoa</taxon>
        <taxon>Ecdysozoa</taxon>
        <taxon>Nematoda</taxon>
        <taxon>Enoplea</taxon>
        <taxon>Dorylaimia</taxon>
        <taxon>Mermithida</taxon>
        <taxon>Mermithoidea</taxon>
        <taxon>Mermithidae</taxon>
        <taxon>Romanomermis</taxon>
    </lineage>
</organism>
<dbReference type="Pfam" id="PF03125">
    <property type="entry name" value="Sre"/>
    <property type="match status" value="1"/>
</dbReference>
<dbReference type="AlphaFoldDB" id="A0A915KJA9"/>
<proteinExistence type="inferred from homology"/>
<keyword evidence="2" id="KW-0472">Membrane</keyword>
<dbReference type="CDD" id="cd00637">
    <property type="entry name" value="7tm_classA_rhodopsin-like"/>
    <property type="match status" value="1"/>
</dbReference>
<keyword evidence="2" id="KW-0812">Transmembrane</keyword>
<sequence>MTNETVDDQNQCQKTQPDGLFFAVTLSLLFVCLVALTVSVTLLMVVSKVNLLHTNVKYLLQQSNMGAALASFSLFAKGVYNLFVGYRSGQISKFYCLLLSTPYAISSQAFVSFLVAVGWERLWATIKRNDKDLKRPSKGVKILSVCLWSMSSFLNLNYLFSYGAQDADSLQNSQNSSEQQSTVCYCDTIFVTGVSVSGIVGYFLVFNVGSILIYWYVYKTNLFRYESFGINHAQHNLQERFQTSNNMRATRMLLPFVISQAFVGTLVGGAYSWLIYTLKEDDLHDPPIKYVNFLSSLYILTGLDYSLTPFLWIKYDDCLKTAAFKSLPILSKMVGLRMASTTKVVTVVAPSALLVATTGDTTVFGNDDDDGFPANAKDGVFRENSDGGYSNPHRLTDDGYGNQQRPMNITSSKVESQAKKSHLFDKGRKSKDLIDYRLDPENADEIQTAETCTQRIQISTCHLPDSTGSVGANMAPARVEAAYFFEISQLRKGVTLYNSPIFIA</sequence>
<dbReference type="GO" id="GO:0007606">
    <property type="term" value="P:sensory perception of chemical stimulus"/>
    <property type="evidence" value="ECO:0007669"/>
    <property type="project" value="InterPro"/>
</dbReference>
<keyword evidence="2" id="KW-1133">Transmembrane helix</keyword>
<evidence type="ECO:0000313" key="3">
    <source>
        <dbReference type="Proteomes" id="UP000887565"/>
    </source>
</evidence>
<evidence type="ECO:0000256" key="2">
    <source>
        <dbReference type="SAM" id="Phobius"/>
    </source>
</evidence>
<dbReference type="PANTHER" id="PTHR46561:SF11">
    <property type="entry name" value="SERPENTINE RECEPTOR CLASS ALPHA_BETA-14"/>
    <property type="match status" value="1"/>
</dbReference>
<dbReference type="InterPro" id="IPR053286">
    <property type="entry name" value="Nematode_rcpt-like_srab"/>
</dbReference>
<accession>A0A915KJA9</accession>
<dbReference type="InterPro" id="IPR004151">
    <property type="entry name" value="7TM_GPCR_serpentine_rcpt_Sre"/>
</dbReference>
<reference evidence="4" key="1">
    <citation type="submission" date="2022-11" db="UniProtKB">
        <authorList>
            <consortium name="WormBaseParasite"/>
        </authorList>
    </citation>
    <scope>IDENTIFICATION</scope>
</reference>
<dbReference type="Gene3D" id="1.20.1070.10">
    <property type="entry name" value="Rhodopsin 7-helix transmembrane proteins"/>
    <property type="match status" value="1"/>
</dbReference>
<dbReference type="Proteomes" id="UP000887565">
    <property type="component" value="Unplaced"/>
</dbReference>
<feature type="transmembrane region" description="Helical" evidence="2">
    <location>
        <begin position="67"/>
        <end position="86"/>
    </location>
</feature>
<keyword evidence="3" id="KW-1185">Reference proteome</keyword>
<feature type="transmembrane region" description="Helical" evidence="2">
    <location>
        <begin position="92"/>
        <end position="119"/>
    </location>
</feature>
<evidence type="ECO:0000313" key="4">
    <source>
        <dbReference type="WBParaSite" id="nRc.2.0.1.t37954-RA"/>
    </source>
</evidence>
<feature type="transmembrane region" description="Helical" evidence="2">
    <location>
        <begin position="199"/>
        <end position="218"/>
    </location>
</feature>
<evidence type="ECO:0000256" key="1">
    <source>
        <dbReference type="ARBA" id="ARBA00006803"/>
    </source>
</evidence>
<protein>
    <submittedName>
        <fullName evidence="4">G-protein coupled receptors family 1 profile domain-containing protein</fullName>
    </submittedName>
</protein>
<feature type="transmembrane region" description="Helical" evidence="2">
    <location>
        <begin position="253"/>
        <end position="276"/>
    </location>
</feature>
<name>A0A915KJA9_ROMCU</name>
<comment type="similarity">
    <text evidence="1">Belongs to the nematode receptor-like protein sre family.</text>
</comment>
<dbReference type="WBParaSite" id="nRc.2.0.1.t37954-RA">
    <property type="protein sequence ID" value="nRc.2.0.1.t37954-RA"/>
    <property type="gene ID" value="nRc.2.0.1.g37954"/>
</dbReference>
<feature type="transmembrane region" description="Helical" evidence="2">
    <location>
        <begin position="20"/>
        <end position="46"/>
    </location>
</feature>